<evidence type="ECO:0000256" key="1">
    <source>
        <dbReference type="SAM" id="SignalP"/>
    </source>
</evidence>
<dbReference type="Gene3D" id="3.40.50.300">
    <property type="entry name" value="P-loop containing nucleotide triphosphate hydrolases"/>
    <property type="match status" value="1"/>
</dbReference>
<keyword evidence="3" id="KW-1185">Reference proteome</keyword>
<organism evidence="2 3">
    <name type="scientific">Paralvinella palmiformis</name>
    <dbReference type="NCBI Taxonomy" id="53620"/>
    <lineage>
        <taxon>Eukaryota</taxon>
        <taxon>Metazoa</taxon>
        <taxon>Spiralia</taxon>
        <taxon>Lophotrochozoa</taxon>
        <taxon>Annelida</taxon>
        <taxon>Polychaeta</taxon>
        <taxon>Sedentaria</taxon>
        <taxon>Canalipalpata</taxon>
        <taxon>Terebellida</taxon>
        <taxon>Terebelliformia</taxon>
        <taxon>Alvinellidae</taxon>
        <taxon>Paralvinella</taxon>
    </lineage>
</organism>
<dbReference type="GO" id="GO:0019319">
    <property type="term" value="P:hexose biosynthetic process"/>
    <property type="evidence" value="ECO:0007669"/>
    <property type="project" value="TreeGrafter"/>
</dbReference>
<dbReference type="InterPro" id="IPR027417">
    <property type="entry name" value="P-loop_NTPase"/>
</dbReference>
<keyword evidence="1" id="KW-0732">Signal</keyword>
<proteinExistence type="predicted"/>
<feature type="chain" id="PRO_5042060461" evidence="1">
    <location>
        <begin position="22"/>
        <end position="308"/>
    </location>
</feature>
<dbReference type="PANTHER" id="PTHR15723">
    <property type="entry name" value="CARBOHYDRATE SULFOTRANSFERASE 15"/>
    <property type="match status" value="1"/>
</dbReference>
<comment type="caution">
    <text evidence="2">The sequence shown here is derived from an EMBL/GenBank/DDBJ whole genome shotgun (WGS) entry which is preliminary data.</text>
</comment>
<feature type="signal peptide" evidence="1">
    <location>
        <begin position="1"/>
        <end position="21"/>
    </location>
</feature>
<evidence type="ECO:0000313" key="3">
    <source>
        <dbReference type="Proteomes" id="UP001208570"/>
    </source>
</evidence>
<protein>
    <submittedName>
        <fullName evidence="2">Uncharacterized protein</fullName>
    </submittedName>
</protein>
<sequence>MFKPCLVTFFLLILALYFISSLTIHVYKAKGKVKCRHCILNITTSEKVLQNNEHNFYRTLDERIEKMDADPIQVLPDYRTPCWNESLTVPDPYPLGTHLYIRFFSKNTKVRRSFQQTFEKSIAIFKNRLKTRSNKWRLRCLPFFYLIGINRGGSTSLWSSLISHPQLMGSGAAKELHYWDEVRYGAGLEEMGYGQYLALIRNDTIPRPIKSYVDLFDSVAETLRSTHVMDRNGRKFHPIGIGEGSPNYLTDFGNWKVLEANKGLSEPKYILAHILKMLTPRVKIVVILRDPIERCPSGTLVYFLTPIF</sequence>
<reference evidence="2" key="1">
    <citation type="journal article" date="2023" name="Mol. Biol. Evol.">
        <title>Third-Generation Sequencing Reveals the Adaptive Role of the Epigenome in Three Deep-Sea Polychaetes.</title>
        <authorList>
            <person name="Perez M."/>
            <person name="Aroh O."/>
            <person name="Sun Y."/>
            <person name="Lan Y."/>
            <person name="Juniper S.K."/>
            <person name="Young C.R."/>
            <person name="Angers B."/>
            <person name="Qian P.Y."/>
        </authorList>
    </citation>
    <scope>NUCLEOTIDE SEQUENCE</scope>
    <source>
        <strain evidence="2">P08H-3</strain>
    </source>
</reference>
<dbReference type="GO" id="GO:0050659">
    <property type="term" value="F:N-acetylgalactosamine 4-sulfate 6-O-sulfotransferase activity"/>
    <property type="evidence" value="ECO:0007669"/>
    <property type="project" value="TreeGrafter"/>
</dbReference>
<name>A0AAD9N7A5_9ANNE</name>
<dbReference type="PANTHER" id="PTHR15723:SF0">
    <property type="entry name" value="CARBOHYDRATE SULFOTRANSFERASE 15"/>
    <property type="match status" value="1"/>
</dbReference>
<evidence type="ECO:0000313" key="2">
    <source>
        <dbReference type="EMBL" id="KAK2159460.1"/>
    </source>
</evidence>
<dbReference type="InterPro" id="IPR052654">
    <property type="entry name" value="CS_Sulfotransferase"/>
</dbReference>
<accession>A0AAD9N7A5</accession>
<dbReference type="Proteomes" id="UP001208570">
    <property type="component" value="Unassembled WGS sequence"/>
</dbReference>
<dbReference type="EMBL" id="JAODUP010000152">
    <property type="protein sequence ID" value="KAK2159460.1"/>
    <property type="molecule type" value="Genomic_DNA"/>
</dbReference>
<dbReference type="SUPFAM" id="SSF52540">
    <property type="entry name" value="P-loop containing nucleoside triphosphate hydrolases"/>
    <property type="match status" value="1"/>
</dbReference>
<gene>
    <name evidence="2" type="ORF">LSH36_152g00010</name>
</gene>
<dbReference type="AlphaFoldDB" id="A0AAD9N7A5"/>